<organism evidence="2 3">
    <name type="scientific">Flammeovirga kamogawensis</name>
    <dbReference type="NCBI Taxonomy" id="373891"/>
    <lineage>
        <taxon>Bacteria</taxon>
        <taxon>Pseudomonadati</taxon>
        <taxon>Bacteroidota</taxon>
        <taxon>Cytophagia</taxon>
        <taxon>Cytophagales</taxon>
        <taxon>Flammeovirgaceae</taxon>
        <taxon>Flammeovirga</taxon>
    </lineage>
</organism>
<keyword evidence="2" id="KW-0614">Plasmid</keyword>
<keyword evidence="3" id="KW-1185">Reference proteome</keyword>
<dbReference type="Proteomes" id="UP000682802">
    <property type="component" value="Plasmid p2"/>
</dbReference>
<name>A0ABX8H4V6_9BACT</name>
<protein>
    <recommendedName>
        <fullName evidence="4">WG repeat-containing protein</fullName>
    </recommendedName>
</protein>
<evidence type="ECO:0008006" key="4">
    <source>
        <dbReference type="Google" id="ProtNLM"/>
    </source>
</evidence>
<gene>
    <name evidence="2" type="ORF">KM029_26645</name>
</gene>
<evidence type="ECO:0000313" key="3">
    <source>
        <dbReference type="Proteomes" id="UP000682802"/>
    </source>
</evidence>
<reference evidence="2 3" key="1">
    <citation type="submission" date="2021-05" db="EMBL/GenBank/DDBJ databases">
        <title>Comparative genomic studies on the polysaccharide-degrading batcterial strains of the Flammeovirga genus.</title>
        <authorList>
            <person name="Zewei F."/>
            <person name="Zheng Z."/>
            <person name="Yu L."/>
            <person name="Ruyue G."/>
            <person name="Yanhong M."/>
            <person name="Yuanyuan C."/>
            <person name="Jingyan G."/>
            <person name="Wenjun H."/>
        </authorList>
    </citation>
    <scope>NUCLEOTIDE SEQUENCE [LARGE SCALE GENOMIC DNA]</scope>
    <source>
        <strain evidence="2 3">YS10</strain>
        <plasmid evidence="2 3">p2</plasmid>
    </source>
</reference>
<proteinExistence type="predicted"/>
<sequence length="493" mass="58112">MQKLAIILLLIWSQVSLAQSKKIQPKNKIKIDSTFVNHDTIQKTKEVSSYHKGQLVKYEIIKLDENNRVVLTNIYGKDFFFNKRSYYKDRSILTEVKGQIYNLQEFLKDSLTYETKAILSKNFDPFKVDKYDVNFWETYRYHNLNLTTSDGLLKKGSKIYQADENIVKAIENAKLYLSNYFSESIIKKHLVVNYFKTRINREYYFNYLLLSDDKKNKEENTYHISFSLKFDKFTYYNIMTITLDDNGKINQEESYNLPIKKYNTLLTQDKIQKLIQPKEEGLIKLISLNKGNYKGLYYAFLQPPFIITYPPSEDILYHIDLYDVNSGQYISSFVESGFTLGLHQKEIDIEIPEELSVKKRGDFYGLVSEDYEEEHIIIPFQYKILRKESEYYIGKTKENTSELITKYNKVLLKGFDDLLFIYSADKKFKYCFLVGKKGDDTQIITKEGKVLLSSSEEKIIYSASIEKNRIIKINYKNGDKAELNLEDLLFNQL</sequence>
<dbReference type="RefSeq" id="WP_144077381.1">
    <property type="nucleotide sequence ID" value="NZ_CP076131.1"/>
</dbReference>
<feature type="signal peptide" evidence="1">
    <location>
        <begin position="1"/>
        <end position="18"/>
    </location>
</feature>
<accession>A0ABX8H4V6</accession>
<keyword evidence="1" id="KW-0732">Signal</keyword>
<feature type="chain" id="PRO_5047074199" description="WG repeat-containing protein" evidence="1">
    <location>
        <begin position="19"/>
        <end position="493"/>
    </location>
</feature>
<geneLocation type="plasmid" evidence="2 3">
    <name>p2</name>
</geneLocation>
<evidence type="ECO:0000256" key="1">
    <source>
        <dbReference type="SAM" id="SignalP"/>
    </source>
</evidence>
<evidence type="ECO:0000313" key="2">
    <source>
        <dbReference type="EMBL" id="QWG10788.1"/>
    </source>
</evidence>
<dbReference type="EMBL" id="CP076131">
    <property type="protein sequence ID" value="QWG10788.1"/>
    <property type="molecule type" value="Genomic_DNA"/>
</dbReference>